<dbReference type="EMBL" id="FNMV01000014">
    <property type="protein sequence ID" value="SDX72636.1"/>
    <property type="molecule type" value="Genomic_DNA"/>
</dbReference>
<dbReference type="STRING" id="229203.SAMN05444338_11412"/>
<feature type="compositionally biased region" description="Basic and acidic residues" evidence="1">
    <location>
        <begin position="1"/>
        <end position="26"/>
    </location>
</feature>
<evidence type="ECO:0000256" key="1">
    <source>
        <dbReference type="SAM" id="MobiDB-lite"/>
    </source>
</evidence>
<evidence type="ECO:0000313" key="3">
    <source>
        <dbReference type="Proteomes" id="UP000198569"/>
    </source>
</evidence>
<protein>
    <submittedName>
        <fullName evidence="2">Uncharacterized protein</fullName>
    </submittedName>
</protein>
<accession>A0A1H3E1T9</accession>
<gene>
    <name evidence="2" type="ORF">SAMN05444338_11412</name>
</gene>
<proteinExistence type="predicted"/>
<sequence>MAREKDRIDASRIKNDPASQRTRENGAEFGRAGKACKILRTAFRTLLIDSADSRMVSRLTQSMVKVIQADLVNDRVQIPVILTAQFQFEEAADSKSK</sequence>
<name>A0A1H3E1T9_9FLAO</name>
<evidence type="ECO:0000313" key="2">
    <source>
        <dbReference type="EMBL" id="SDX72636.1"/>
    </source>
</evidence>
<dbReference type="Proteomes" id="UP000198569">
    <property type="component" value="Unassembled WGS sequence"/>
</dbReference>
<reference evidence="3" key="1">
    <citation type="submission" date="2016-10" db="EMBL/GenBank/DDBJ databases">
        <authorList>
            <person name="Varghese N."/>
            <person name="Submissions S."/>
        </authorList>
    </citation>
    <scope>NUCLEOTIDE SEQUENCE [LARGE SCALE GENOMIC DNA]</scope>
    <source>
        <strain evidence="3">DSM 15718</strain>
    </source>
</reference>
<dbReference type="AlphaFoldDB" id="A0A1H3E1T9"/>
<organism evidence="2 3">
    <name type="scientific">Flavobacterium degerlachei</name>
    <dbReference type="NCBI Taxonomy" id="229203"/>
    <lineage>
        <taxon>Bacteria</taxon>
        <taxon>Pseudomonadati</taxon>
        <taxon>Bacteroidota</taxon>
        <taxon>Flavobacteriia</taxon>
        <taxon>Flavobacteriales</taxon>
        <taxon>Flavobacteriaceae</taxon>
        <taxon>Flavobacterium</taxon>
    </lineage>
</organism>
<feature type="region of interest" description="Disordered" evidence="1">
    <location>
        <begin position="1"/>
        <end position="29"/>
    </location>
</feature>
<keyword evidence="3" id="KW-1185">Reference proteome</keyword>